<protein>
    <recommendedName>
        <fullName evidence="4">ZP domain-containing protein</fullName>
    </recommendedName>
</protein>
<evidence type="ECO:0000256" key="3">
    <source>
        <dbReference type="SAM" id="Phobius"/>
    </source>
</evidence>
<reference evidence="5" key="1">
    <citation type="submission" date="2025-08" db="UniProtKB">
        <authorList>
            <consortium name="Ensembl"/>
        </authorList>
    </citation>
    <scope>IDENTIFICATION</scope>
</reference>
<feature type="domain" description="ZP" evidence="4">
    <location>
        <begin position="1"/>
        <end position="184"/>
    </location>
</feature>
<evidence type="ECO:0000259" key="4">
    <source>
        <dbReference type="PROSITE" id="PS51034"/>
    </source>
</evidence>
<accession>A0A3B3WZH5</accession>
<dbReference type="Ensembl" id="ENSPMET00000002964.1">
    <property type="protein sequence ID" value="ENSPMEP00000008138.1"/>
    <property type="gene ID" value="ENSPMEG00000009862.1"/>
</dbReference>
<dbReference type="SMART" id="SM00241">
    <property type="entry name" value="ZP"/>
    <property type="match status" value="1"/>
</dbReference>
<keyword evidence="3" id="KW-0812">Transmembrane</keyword>
<keyword evidence="1" id="KW-0732">Signal</keyword>
<dbReference type="Pfam" id="PF00100">
    <property type="entry name" value="Zona_pellucida"/>
    <property type="match status" value="1"/>
</dbReference>
<dbReference type="InterPro" id="IPR042235">
    <property type="entry name" value="ZP-C_dom"/>
</dbReference>
<evidence type="ECO:0000256" key="1">
    <source>
        <dbReference type="ARBA" id="ARBA00022729"/>
    </source>
</evidence>
<keyword evidence="2" id="KW-1015">Disulfide bond</keyword>
<evidence type="ECO:0000313" key="5">
    <source>
        <dbReference type="Ensembl" id="ENSPMEP00000008138.1"/>
    </source>
</evidence>
<dbReference type="Gene3D" id="2.60.40.4100">
    <property type="entry name" value="Zona pellucida, ZP-C domain"/>
    <property type="match status" value="1"/>
</dbReference>
<proteinExistence type="predicted"/>
<dbReference type="InterPro" id="IPR055355">
    <property type="entry name" value="ZP-C"/>
</dbReference>
<keyword evidence="6" id="KW-1185">Reference proteome</keyword>
<organism evidence="5 6">
    <name type="scientific">Poecilia mexicana</name>
    <dbReference type="NCBI Taxonomy" id="48701"/>
    <lineage>
        <taxon>Eukaryota</taxon>
        <taxon>Metazoa</taxon>
        <taxon>Chordata</taxon>
        <taxon>Craniata</taxon>
        <taxon>Vertebrata</taxon>
        <taxon>Euteleostomi</taxon>
        <taxon>Actinopterygii</taxon>
        <taxon>Neopterygii</taxon>
        <taxon>Teleostei</taxon>
        <taxon>Neoteleostei</taxon>
        <taxon>Acanthomorphata</taxon>
        <taxon>Ovalentaria</taxon>
        <taxon>Atherinomorphae</taxon>
        <taxon>Cyprinodontiformes</taxon>
        <taxon>Poeciliidae</taxon>
        <taxon>Poeciliinae</taxon>
        <taxon>Poecilia</taxon>
    </lineage>
</organism>
<keyword evidence="3" id="KW-0472">Membrane</keyword>
<dbReference type="PANTHER" id="PTHR14002">
    <property type="entry name" value="ENDOGLIN/TGF-BETA RECEPTOR TYPE III"/>
    <property type="match status" value="1"/>
</dbReference>
<dbReference type="InterPro" id="IPR001507">
    <property type="entry name" value="ZP_dom"/>
</dbReference>
<dbReference type="PANTHER" id="PTHR14002:SF53">
    <property type="entry name" value="UROMODULIN"/>
    <property type="match status" value="1"/>
</dbReference>
<keyword evidence="3" id="KW-1133">Transmembrane helix</keyword>
<feature type="transmembrane region" description="Helical" evidence="3">
    <location>
        <begin position="203"/>
        <end position="226"/>
    </location>
</feature>
<dbReference type="PROSITE" id="PS51034">
    <property type="entry name" value="ZP_2"/>
    <property type="match status" value="1"/>
</dbReference>
<dbReference type="AlphaFoldDB" id="A0A3B3WZH5"/>
<dbReference type="Proteomes" id="UP000261480">
    <property type="component" value="Unplaced"/>
</dbReference>
<sequence>PQVSGNIIRDPAIKLDFTCVYPNLRRVSLPFPVRPISSQTVMQVEETDATIRMLLFADSSFSRAFSGTPTIELRDPVHVEVSVAEPADFFLLRVDDCWASPSRQPNATGLLHGLIQNGCVADPTVTFLPLAEERVGPNGRGSGVRFRFHMFRFTAGPAEFYLHCSVQLCEQDDQPSCLPVTGSRQAASQPRSAVLWTDPGRDVLTVALLPVAAVWMLGLFLTLLIITAKAARRKGLVYHQTNFNIRLS</sequence>
<evidence type="ECO:0000313" key="6">
    <source>
        <dbReference type="Proteomes" id="UP000261480"/>
    </source>
</evidence>
<name>A0A3B3WZH5_9TELE</name>
<evidence type="ECO:0000256" key="2">
    <source>
        <dbReference type="ARBA" id="ARBA00023157"/>
    </source>
</evidence>
<dbReference type="STRING" id="48701.ENSPMEP00000008138"/>
<reference evidence="5" key="2">
    <citation type="submission" date="2025-09" db="UniProtKB">
        <authorList>
            <consortium name="Ensembl"/>
        </authorList>
    </citation>
    <scope>IDENTIFICATION</scope>
</reference>